<dbReference type="SUPFAM" id="SSF46626">
    <property type="entry name" value="Cytochrome c"/>
    <property type="match status" value="2"/>
</dbReference>
<dbReference type="InterPro" id="IPR015184">
    <property type="entry name" value="QH-AmDH_asu_dom_IV"/>
</dbReference>
<dbReference type="InterPro" id="IPR014756">
    <property type="entry name" value="Ig_E-set"/>
</dbReference>
<proteinExistence type="predicted"/>
<evidence type="ECO:0000313" key="2">
    <source>
        <dbReference type="Proteomes" id="UP000185739"/>
    </source>
</evidence>
<dbReference type="SUPFAM" id="SSF81296">
    <property type="entry name" value="E set domains"/>
    <property type="match status" value="2"/>
</dbReference>
<dbReference type="Pfam" id="PF09100">
    <property type="entry name" value="Qn_am_d_aIV"/>
    <property type="match status" value="1"/>
</dbReference>
<dbReference type="KEGG" id="tcl:Tchl_2123"/>
<evidence type="ECO:0000313" key="1">
    <source>
        <dbReference type="EMBL" id="APR04966.1"/>
    </source>
</evidence>
<keyword evidence="2" id="KW-1185">Reference proteome</keyword>
<accession>A0A1H5S7C0</accession>
<dbReference type="Pfam" id="PF09098">
    <property type="entry name" value="Dehyd-heme_bind"/>
    <property type="match status" value="1"/>
</dbReference>
<dbReference type="Gene3D" id="2.60.40.10">
    <property type="entry name" value="Immunoglobulins"/>
    <property type="match status" value="2"/>
</dbReference>
<dbReference type="InterPro" id="IPR009111">
    <property type="entry name" value="QH-AmDH_asu_dom2"/>
</dbReference>
<gene>
    <name evidence="1" type="ORF">Tchl_2123</name>
</gene>
<dbReference type="Pfam" id="PF14930">
    <property type="entry name" value="Qn_am_d_aII"/>
    <property type="match status" value="1"/>
</dbReference>
<dbReference type="EMBL" id="CP018839">
    <property type="protein sequence ID" value="APR04966.1"/>
    <property type="molecule type" value="Genomic_DNA"/>
</dbReference>
<sequence>MNNENSIRSIVRTGILVLVGAFGTFGVVPALAAADGEALLRTTCTACHAGEGGVISRISGQRKSPEGWQMTITRMQTLHGVQVTPEDKRALIKHLADTRGLAPAEAAPWRYLLEHDNNRVEQLDDAYAPMCARCHSGARFGLQRRSAQEWELLVHGHMGLNPTLELHSMARDRPWFKLALEQIVPALARDFPLDSASWRDWQAAVKPALGGFWRIVGQLPGKGEFEGRMTATPIGQDRFALRIDGRHADGRPLGGEGSATVYTGYEWRASVNIDGVALRQVMAADAQGRTMSGRLHLADSRRVGATLRALKEGAAPQLVAVMPAHLRQGETAVLTLVGSRLDGAVNLGRGVRVLEVLSRSADRIVVRARASGPVGMRDLAVGRARGQGMLAVYDRIARIEVEPAQAIARIGGPGDSQLPKVGVAYRALGYAAGADGIAGTADDLPLGTVPVRWSTAPLDEAAAHERDHEFAGTIDANGLFTPADAGPNPARARSANNVGRLAVLATAGEGEYAVEGRGSLNVAVPDFVERALD</sequence>
<dbReference type="InterPro" id="IPR023887">
    <property type="entry name" value="QH-AmDH_asu"/>
</dbReference>
<dbReference type="OrthoDB" id="5345472at2"/>
<dbReference type="InterPro" id="IPR036909">
    <property type="entry name" value="Cyt_c-like_dom_sf"/>
</dbReference>
<protein>
    <submittedName>
        <fullName evidence="1">Quinohemoprotein amine dehydrogenase 60 kDa subunit</fullName>
    </submittedName>
</protein>
<dbReference type="Gene3D" id="2.40.128.120">
    <property type="entry name" value="Quinohemoprotein amine dehydrogenase alpha subunit, domain 2"/>
    <property type="match status" value="1"/>
</dbReference>
<dbReference type="Pfam" id="PF09099">
    <property type="entry name" value="Qn_am_d_aIII"/>
    <property type="match status" value="1"/>
</dbReference>
<dbReference type="Gene3D" id="1.10.760.10">
    <property type="entry name" value="Cytochrome c-like domain"/>
    <property type="match status" value="1"/>
</dbReference>
<dbReference type="STRING" id="96773.Tchl_2123"/>
<dbReference type="RefSeq" id="WP_083945216.1">
    <property type="nucleotide sequence ID" value="NZ_CP018839.1"/>
</dbReference>
<dbReference type="Proteomes" id="UP000185739">
    <property type="component" value="Chromosome"/>
</dbReference>
<organism evidence="1 2">
    <name type="scientific">Thauera chlorobenzoica</name>
    <dbReference type="NCBI Taxonomy" id="96773"/>
    <lineage>
        <taxon>Bacteria</taxon>
        <taxon>Pseudomonadati</taxon>
        <taxon>Pseudomonadota</taxon>
        <taxon>Betaproteobacteria</taxon>
        <taxon>Rhodocyclales</taxon>
        <taxon>Zoogloeaceae</taxon>
        <taxon>Thauera</taxon>
    </lineage>
</organism>
<dbReference type="GO" id="GO:0009055">
    <property type="term" value="F:electron transfer activity"/>
    <property type="evidence" value="ECO:0007669"/>
    <property type="project" value="InterPro"/>
</dbReference>
<dbReference type="SUPFAM" id="SSF69298">
    <property type="entry name" value="Quinohemoprotein amine dehydrogenase A chain, domain 3"/>
    <property type="match status" value="1"/>
</dbReference>
<reference evidence="1 2" key="1">
    <citation type="submission" date="2016-12" db="EMBL/GenBank/DDBJ databases">
        <title>Complete genome sequence of Thauera chlorobenzoica, a Betaproteobacterium degrading haloaromatics anaerobically to CO2 and halides.</title>
        <authorList>
            <person name="Goris T."/>
            <person name="Mergelsberg M."/>
            <person name="Boll M."/>
        </authorList>
    </citation>
    <scope>NUCLEOTIDE SEQUENCE [LARGE SCALE GENOMIC DNA]</scope>
    <source>
        <strain evidence="1 2">3CB1</strain>
    </source>
</reference>
<dbReference type="GO" id="GO:0020037">
    <property type="term" value="F:heme binding"/>
    <property type="evidence" value="ECO:0007669"/>
    <property type="project" value="InterPro"/>
</dbReference>
<dbReference type="AlphaFoldDB" id="A0A1H5S7C0"/>
<name>A0A1H5S7C0_9RHOO</name>
<dbReference type="InterPro" id="IPR015182">
    <property type="entry name" value="QH-AmDH_asu_heme-bd_dom"/>
</dbReference>
<dbReference type="InterPro" id="IPR036718">
    <property type="entry name" value="H-AmDH_asu_dom2_sf"/>
</dbReference>
<dbReference type="NCBIfam" id="TIGR03908">
    <property type="entry name" value="QH_alpha"/>
    <property type="match status" value="1"/>
</dbReference>
<dbReference type="InterPro" id="IPR015183">
    <property type="entry name" value="QH-AmDH_asu_dom_III"/>
</dbReference>
<dbReference type="InterPro" id="IPR013783">
    <property type="entry name" value="Ig-like_fold"/>
</dbReference>